<dbReference type="EMBL" id="MN739058">
    <property type="protein sequence ID" value="QHS86601.1"/>
    <property type="molecule type" value="Genomic_DNA"/>
</dbReference>
<name>A0A6C0B473_9ZZZZ</name>
<dbReference type="AlphaFoldDB" id="A0A6C0B473"/>
<sequence length="61" mass="7804">MVRDIEDELFVSLEKYYGLPKKNNKKKYKRKYRYECIICRYIEDYQKSWNRFNELFDKYSN</sequence>
<proteinExistence type="predicted"/>
<protein>
    <submittedName>
        <fullName evidence="1">Uncharacterized protein</fullName>
    </submittedName>
</protein>
<accession>A0A6C0B473</accession>
<evidence type="ECO:0000313" key="1">
    <source>
        <dbReference type="EMBL" id="QHS86601.1"/>
    </source>
</evidence>
<organism evidence="1">
    <name type="scientific">viral metagenome</name>
    <dbReference type="NCBI Taxonomy" id="1070528"/>
    <lineage>
        <taxon>unclassified sequences</taxon>
        <taxon>metagenomes</taxon>
        <taxon>organismal metagenomes</taxon>
    </lineage>
</organism>
<reference evidence="1" key="1">
    <citation type="journal article" date="2020" name="Nature">
        <title>Giant virus diversity and host interactions through global metagenomics.</title>
        <authorList>
            <person name="Schulz F."/>
            <person name="Roux S."/>
            <person name="Paez-Espino D."/>
            <person name="Jungbluth S."/>
            <person name="Walsh D.A."/>
            <person name="Denef V.J."/>
            <person name="McMahon K.D."/>
            <person name="Konstantinidis K.T."/>
            <person name="Eloe-Fadrosh E.A."/>
            <person name="Kyrpides N.C."/>
            <person name="Woyke T."/>
        </authorList>
    </citation>
    <scope>NUCLEOTIDE SEQUENCE</scope>
    <source>
        <strain evidence="1">GVMAG-M-3300009422-16</strain>
    </source>
</reference>